<dbReference type="PIRSF" id="PIRSF000343">
    <property type="entry name" value="Haem_Oase"/>
    <property type="match status" value="1"/>
</dbReference>
<evidence type="ECO:0000256" key="4">
    <source>
        <dbReference type="PIRSR" id="PIRSR000343-1"/>
    </source>
</evidence>
<dbReference type="GO" id="GO:0046872">
    <property type="term" value="F:metal ion binding"/>
    <property type="evidence" value="ECO:0007669"/>
    <property type="project" value="UniProtKB-KW"/>
</dbReference>
<dbReference type="OrthoDB" id="652091at2759"/>
<reference evidence="7 8" key="1">
    <citation type="journal article" date="2019" name="Nat. Ecol. Evol.">
        <title>Megaphylogeny resolves global patterns of mushroom evolution.</title>
        <authorList>
            <person name="Varga T."/>
            <person name="Krizsan K."/>
            <person name="Foldi C."/>
            <person name="Dima B."/>
            <person name="Sanchez-Garcia M."/>
            <person name="Sanchez-Ramirez S."/>
            <person name="Szollosi G.J."/>
            <person name="Szarkandi J.G."/>
            <person name="Papp V."/>
            <person name="Albert L."/>
            <person name="Andreopoulos W."/>
            <person name="Angelini C."/>
            <person name="Antonin V."/>
            <person name="Barry K.W."/>
            <person name="Bougher N.L."/>
            <person name="Buchanan P."/>
            <person name="Buyck B."/>
            <person name="Bense V."/>
            <person name="Catcheside P."/>
            <person name="Chovatia M."/>
            <person name="Cooper J."/>
            <person name="Damon W."/>
            <person name="Desjardin D."/>
            <person name="Finy P."/>
            <person name="Geml J."/>
            <person name="Haridas S."/>
            <person name="Hughes K."/>
            <person name="Justo A."/>
            <person name="Karasinski D."/>
            <person name="Kautmanova I."/>
            <person name="Kiss B."/>
            <person name="Kocsube S."/>
            <person name="Kotiranta H."/>
            <person name="LaButti K.M."/>
            <person name="Lechner B.E."/>
            <person name="Liimatainen K."/>
            <person name="Lipzen A."/>
            <person name="Lukacs Z."/>
            <person name="Mihaltcheva S."/>
            <person name="Morgado L.N."/>
            <person name="Niskanen T."/>
            <person name="Noordeloos M.E."/>
            <person name="Ohm R.A."/>
            <person name="Ortiz-Santana B."/>
            <person name="Ovrebo C."/>
            <person name="Racz N."/>
            <person name="Riley R."/>
            <person name="Savchenko A."/>
            <person name="Shiryaev A."/>
            <person name="Soop K."/>
            <person name="Spirin V."/>
            <person name="Szebenyi C."/>
            <person name="Tomsovsky M."/>
            <person name="Tulloss R.E."/>
            <person name="Uehling J."/>
            <person name="Grigoriev I.V."/>
            <person name="Vagvolgyi C."/>
            <person name="Papp T."/>
            <person name="Martin F.M."/>
            <person name="Miettinen O."/>
            <person name="Hibbett D.S."/>
            <person name="Nagy L.G."/>
        </authorList>
    </citation>
    <scope>NUCLEOTIDE SEQUENCE [LARGE SCALE GENOMIC DNA]</scope>
    <source>
        <strain evidence="7 8">CBS 121175</strain>
    </source>
</reference>
<dbReference type="InterPro" id="IPR016084">
    <property type="entry name" value="Haem_Oase-like_multi-hlx"/>
</dbReference>
<evidence type="ECO:0000256" key="1">
    <source>
        <dbReference type="ARBA" id="ARBA00022617"/>
    </source>
</evidence>
<dbReference type="Proteomes" id="UP000307440">
    <property type="component" value="Unassembled WGS sequence"/>
</dbReference>
<dbReference type="EMBL" id="ML210192">
    <property type="protein sequence ID" value="TFK24927.1"/>
    <property type="molecule type" value="Genomic_DNA"/>
</dbReference>
<organism evidence="7 8">
    <name type="scientific">Coprinopsis marcescibilis</name>
    <name type="common">Agaric fungus</name>
    <name type="synonym">Psathyrella marcescibilis</name>
    <dbReference type="NCBI Taxonomy" id="230819"/>
    <lineage>
        <taxon>Eukaryota</taxon>
        <taxon>Fungi</taxon>
        <taxon>Dikarya</taxon>
        <taxon>Basidiomycota</taxon>
        <taxon>Agaricomycotina</taxon>
        <taxon>Agaricomycetes</taxon>
        <taxon>Agaricomycetidae</taxon>
        <taxon>Agaricales</taxon>
        <taxon>Agaricineae</taxon>
        <taxon>Psathyrellaceae</taxon>
        <taxon>Coprinopsis</taxon>
    </lineage>
</organism>
<evidence type="ECO:0000313" key="7">
    <source>
        <dbReference type="EMBL" id="TFK24927.1"/>
    </source>
</evidence>
<name>A0A5C3KX51_COPMA</name>
<protein>
    <submittedName>
        <fullName evidence="7">Heme oxygenase-like protein</fullName>
    </submittedName>
</protein>
<feature type="binding site" evidence="4">
    <location>
        <position position="16"/>
    </location>
    <ligand>
        <name>heme b</name>
        <dbReference type="ChEBI" id="CHEBI:60344"/>
    </ligand>
</feature>
<dbReference type="AlphaFoldDB" id="A0A5C3KX51"/>
<keyword evidence="1 4" id="KW-0349">Heme</keyword>
<dbReference type="Gene3D" id="1.20.910.10">
    <property type="entry name" value="Heme oxygenase-like"/>
    <property type="match status" value="1"/>
</dbReference>
<feature type="binding site" evidence="4">
    <location>
        <position position="145"/>
    </location>
    <ligand>
        <name>heme b</name>
        <dbReference type="ChEBI" id="CHEBI:60344"/>
    </ligand>
</feature>
<evidence type="ECO:0000256" key="6">
    <source>
        <dbReference type="SAM" id="Phobius"/>
    </source>
</evidence>
<sequence length="331" mass="36007">MVAVIDYSRPLATLLRESTHEAHDAVATSKGAKLLLSGTLAREEYVRYLMMLWHIYDAIERALDKHASHPVLEPTYNPTLLARAPALSADIAHLLDVDEGSWRTHPIYRELATPSLPDPLAAYVARIEELAGGGVDPSPLLAHAYVRYLGDLSGGQSMRHILAKAYGLDEAEGLGIEFYAFKELKSAKAAGLGEMKRIKEWYREGMTKGGEGRDVDVLASIVNETGTAFKLNAGLFETIRHITIEQAEAEANGKDLEEEEQVNGTESRVVYDGTKAESAGSYSISSVLAVIVAMCAAHFVLVVGGFTGNAGYQKLIAFEEWVAGVWKTTVN</sequence>
<dbReference type="InterPro" id="IPR002051">
    <property type="entry name" value="Haem_Oase"/>
</dbReference>
<proteinExistence type="predicted"/>
<evidence type="ECO:0000256" key="2">
    <source>
        <dbReference type="ARBA" id="ARBA00022723"/>
    </source>
</evidence>
<dbReference type="InterPro" id="IPR016053">
    <property type="entry name" value="Haem_Oase-like"/>
</dbReference>
<dbReference type="GO" id="GO:0006788">
    <property type="term" value="P:heme oxidation"/>
    <property type="evidence" value="ECO:0007669"/>
    <property type="project" value="InterPro"/>
</dbReference>
<dbReference type="PANTHER" id="PTHR10720:SF0">
    <property type="entry name" value="HEME OXYGENASE"/>
    <property type="match status" value="1"/>
</dbReference>
<keyword evidence="6" id="KW-1133">Transmembrane helix</keyword>
<evidence type="ECO:0000256" key="5">
    <source>
        <dbReference type="PIRSR" id="PIRSR000343-2"/>
    </source>
</evidence>
<keyword evidence="6" id="KW-0472">Membrane</keyword>
<dbReference type="PANTHER" id="PTHR10720">
    <property type="entry name" value="HEME OXYGENASE"/>
    <property type="match status" value="1"/>
</dbReference>
<dbReference type="STRING" id="230819.A0A5C3KX51"/>
<evidence type="ECO:0000256" key="3">
    <source>
        <dbReference type="ARBA" id="ARBA00023004"/>
    </source>
</evidence>
<dbReference type="Pfam" id="PF01126">
    <property type="entry name" value="Heme_oxygenase"/>
    <property type="match status" value="1"/>
</dbReference>
<dbReference type="CDD" id="cd19165">
    <property type="entry name" value="HemeO"/>
    <property type="match status" value="1"/>
</dbReference>
<gene>
    <name evidence="7" type="ORF">FA15DRAFT_704100</name>
</gene>
<keyword evidence="6" id="KW-0812">Transmembrane</keyword>
<feature type="binding site" evidence="4">
    <location>
        <position position="203"/>
    </location>
    <ligand>
        <name>heme b</name>
        <dbReference type="ChEBI" id="CHEBI:60344"/>
    </ligand>
</feature>
<keyword evidence="2 5" id="KW-0479">Metal-binding</keyword>
<feature type="transmembrane region" description="Helical" evidence="6">
    <location>
        <begin position="284"/>
        <end position="306"/>
    </location>
</feature>
<dbReference type="SUPFAM" id="SSF48613">
    <property type="entry name" value="Heme oxygenase-like"/>
    <property type="match status" value="1"/>
</dbReference>
<keyword evidence="8" id="KW-1185">Reference proteome</keyword>
<accession>A0A5C3KX51</accession>
<dbReference type="GO" id="GO:0004392">
    <property type="term" value="F:heme oxygenase (decyclizing) activity"/>
    <property type="evidence" value="ECO:0007669"/>
    <property type="project" value="InterPro"/>
</dbReference>
<evidence type="ECO:0000313" key="8">
    <source>
        <dbReference type="Proteomes" id="UP000307440"/>
    </source>
</evidence>
<keyword evidence="3 5" id="KW-0408">Iron</keyword>
<feature type="binding site" description="axial binding residue" evidence="5">
    <location>
        <position position="23"/>
    </location>
    <ligand>
        <name>heme b</name>
        <dbReference type="ChEBI" id="CHEBI:60344"/>
    </ligand>
    <ligandPart>
        <name>Fe</name>
        <dbReference type="ChEBI" id="CHEBI:18248"/>
    </ligandPart>
</feature>